<dbReference type="Proteomes" id="UP000287651">
    <property type="component" value="Unassembled WGS sequence"/>
</dbReference>
<evidence type="ECO:0000256" key="1">
    <source>
        <dbReference type="SAM" id="MobiDB-lite"/>
    </source>
</evidence>
<feature type="region of interest" description="Disordered" evidence="1">
    <location>
        <begin position="207"/>
        <end position="255"/>
    </location>
</feature>
<protein>
    <submittedName>
        <fullName evidence="2">Uncharacterized protein</fullName>
    </submittedName>
</protein>
<dbReference type="AlphaFoldDB" id="A0A426Y012"/>
<proteinExistence type="predicted"/>
<comment type="caution">
    <text evidence="2">The sequence shown here is derived from an EMBL/GenBank/DDBJ whole genome shotgun (WGS) entry which is preliminary data.</text>
</comment>
<name>A0A426Y012_ENSVE</name>
<accession>A0A426Y012</accession>
<gene>
    <name evidence="2" type="ORF">B296_00045008</name>
</gene>
<organism evidence="2 3">
    <name type="scientific">Ensete ventricosum</name>
    <name type="common">Abyssinian banana</name>
    <name type="synonym">Musa ensete</name>
    <dbReference type="NCBI Taxonomy" id="4639"/>
    <lineage>
        <taxon>Eukaryota</taxon>
        <taxon>Viridiplantae</taxon>
        <taxon>Streptophyta</taxon>
        <taxon>Embryophyta</taxon>
        <taxon>Tracheophyta</taxon>
        <taxon>Spermatophyta</taxon>
        <taxon>Magnoliopsida</taxon>
        <taxon>Liliopsida</taxon>
        <taxon>Zingiberales</taxon>
        <taxon>Musaceae</taxon>
        <taxon>Ensete</taxon>
    </lineage>
</organism>
<feature type="compositionally biased region" description="Low complexity" evidence="1">
    <location>
        <begin position="209"/>
        <end position="225"/>
    </location>
</feature>
<evidence type="ECO:0000313" key="2">
    <source>
        <dbReference type="EMBL" id="RRT45076.1"/>
    </source>
</evidence>
<dbReference type="EMBL" id="AMZH03016063">
    <property type="protein sequence ID" value="RRT45076.1"/>
    <property type="molecule type" value="Genomic_DNA"/>
</dbReference>
<reference evidence="2 3" key="1">
    <citation type="journal article" date="2014" name="Agronomy (Basel)">
        <title>A Draft Genome Sequence for Ensete ventricosum, the Drought-Tolerant Tree Against Hunger.</title>
        <authorList>
            <person name="Harrison J."/>
            <person name="Moore K.A."/>
            <person name="Paszkiewicz K."/>
            <person name="Jones T."/>
            <person name="Grant M."/>
            <person name="Ambacheew D."/>
            <person name="Muzemil S."/>
            <person name="Studholme D.J."/>
        </authorList>
    </citation>
    <scope>NUCLEOTIDE SEQUENCE [LARGE SCALE GENOMIC DNA]</scope>
</reference>
<sequence length="255" mass="27326">MQLGTHLECVGSSLRVLGACQDSTREFTKGRSRLARRLSKDFTEGIRKIARSTLGDHRRKIVRLATGNAGGYRIPGKFATKFTESSSIGCRELVGSSPEECWKFIGSLPKKIGSSSRTHQKFVGTFVGSLPTGYRELVGSSPEECWEFAGGYRCPASQSRIRAKALPAGEGRPHACCLHAEVAGHDQAPCRGGRPWPDYLQGVADCSQGPAARGRPVAARPPTRGGHQRLARKGLPPADSPTASRGGGTMRVKEG</sequence>
<evidence type="ECO:0000313" key="3">
    <source>
        <dbReference type="Proteomes" id="UP000287651"/>
    </source>
</evidence>